<proteinExistence type="predicted"/>
<dbReference type="EMBL" id="JAKZGP010000002">
    <property type="protein sequence ID" value="MCH7408135.1"/>
    <property type="molecule type" value="Genomic_DNA"/>
</dbReference>
<organism evidence="1 2">
    <name type="scientific">Belliella filtrata</name>
    <dbReference type="NCBI Taxonomy" id="2923435"/>
    <lineage>
        <taxon>Bacteria</taxon>
        <taxon>Pseudomonadati</taxon>
        <taxon>Bacteroidota</taxon>
        <taxon>Cytophagia</taxon>
        <taxon>Cytophagales</taxon>
        <taxon>Cyclobacteriaceae</taxon>
        <taxon>Belliella</taxon>
    </lineage>
</organism>
<reference evidence="1" key="1">
    <citation type="submission" date="2022-03" db="EMBL/GenBank/DDBJ databases">
        <title>De novo assembled genomes of Belliella spp. (Cyclobacteriaceae) strains.</title>
        <authorList>
            <person name="Szabo A."/>
            <person name="Korponai K."/>
            <person name="Felfoldi T."/>
        </authorList>
    </citation>
    <scope>NUCLEOTIDE SEQUENCE</scope>
    <source>
        <strain evidence="1">DSM 111904</strain>
    </source>
</reference>
<evidence type="ECO:0000313" key="1">
    <source>
        <dbReference type="EMBL" id="MCH7408135.1"/>
    </source>
</evidence>
<dbReference type="RefSeq" id="WP_241346134.1">
    <property type="nucleotide sequence ID" value="NZ_JAKZGP010000002.1"/>
</dbReference>
<gene>
    <name evidence="1" type="ORF">MM239_01905</name>
</gene>
<evidence type="ECO:0008006" key="3">
    <source>
        <dbReference type="Google" id="ProtNLM"/>
    </source>
</evidence>
<comment type="caution">
    <text evidence="1">The sequence shown here is derived from an EMBL/GenBank/DDBJ whole genome shotgun (WGS) entry which is preliminary data.</text>
</comment>
<sequence>MLPALGLVLGATMPLAFTGPISNNPAHSYDLVTQEISQDPIPPGQPYNCNLQEQVLCTIELDQFGGPIPATIQEGAFQ</sequence>
<keyword evidence="2" id="KW-1185">Reference proteome</keyword>
<protein>
    <recommendedName>
        <fullName evidence="3">DUF4333 domain-containing protein</fullName>
    </recommendedName>
</protein>
<accession>A0ABS9UW00</accession>
<dbReference type="Proteomes" id="UP001165489">
    <property type="component" value="Unassembled WGS sequence"/>
</dbReference>
<evidence type="ECO:0000313" key="2">
    <source>
        <dbReference type="Proteomes" id="UP001165489"/>
    </source>
</evidence>
<name>A0ABS9UW00_9BACT</name>